<dbReference type="InterPro" id="IPR029058">
    <property type="entry name" value="AB_hydrolase_fold"/>
</dbReference>
<comment type="caution">
    <text evidence="4">The sequence shown here is derived from an EMBL/GenBank/DDBJ whole genome shotgun (WGS) entry which is preliminary data.</text>
</comment>
<evidence type="ECO:0000313" key="5">
    <source>
        <dbReference type="Proteomes" id="UP000011991"/>
    </source>
</evidence>
<gene>
    <name evidence="4" type="ORF">RMSM_03311</name>
</gene>
<evidence type="ECO:0000313" key="4">
    <source>
        <dbReference type="EMBL" id="EMI19752.1"/>
    </source>
</evidence>
<keyword evidence="2" id="KW-0732">Signal</keyword>
<dbReference type="InterPro" id="IPR049492">
    <property type="entry name" value="BD-FAE-like_dom"/>
</dbReference>
<dbReference type="EMBL" id="ANOG01000485">
    <property type="protein sequence ID" value="EMI19752.1"/>
    <property type="molecule type" value="Genomic_DNA"/>
</dbReference>
<dbReference type="GO" id="GO:0016787">
    <property type="term" value="F:hydrolase activity"/>
    <property type="evidence" value="ECO:0007669"/>
    <property type="project" value="UniProtKB-KW"/>
</dbReference>
<dbReference type="PANTHER" id="PTHR48081:SF9">
    <property type="entry name" value="CARBOXYLESTERASE"/>
    <property type="match status" value="1"/>
</dbReference>
<dbReference type="InterPro" id="IPR050300">
    <property type="entry name" value="GDXG_lipolytic_enzyme"/>
</dbReference>
<organism evidence="4 5">
    <name type="scientific">Rhodopirellula maiorica SM1</name>
    <dbReference type="NCBI Taxonomy" id="1265738"/>
    <lineage>
        <taxon>Bacteria</taxon>
        <taxon>Pseudomonadati</taxon>
        <taxon>Planctomycetota</taxon>
        <taxon>Planctomycetia</taxon>
        <taxon>Pirellulales</taxon>
        <taxon>Pirellulaceae</taxon>
        <taxon>Novipirellula</taxon>
    </lineage>
</organism>
<feature type="signal peptide" evidence="2">
    <location>
        <begin position="1"/>
        <end position="22"/>
    </location>
</feature>
<sequence>MFRISLCGFVSIAWICTSLVFAADNHPKPVGYKTATNISYRDSDDTLILRQCRLDVYYPEHAKDTAAIVWFHGGGLTGGKREIPDSLKEKGVIVVGVDYRLSPHVKVADCIDDAAAAVAWTFNHIEQYGGSRQKVFVSGHSAGGYLTSMIGLAKNGSRHIKLTRTRSPA</sequence>
<name>M5RWH5_9BACT</name>
<keyword evidence="1" id="KW-0378">Hydrolase</keyword>
<accession>M5RWH5</accession>
<dbReference type="SUPFAM" id="SSF53474">
    <property type="entry name" value="alpha/beta-Hydrolases"/>
    <property type="match status" value="1"/>
</dbReference>
<dbReference type="AlphaFoldDB" id="M5RWH5"/>
<feature type="chain" id="PRO_5004071073" evidence="2">
    <location>
        <begin position="23"/>
        <end position="169"/>
    </location>
</feature>
<evidence type="ECO:0000256" key="1">
    <source>
        <dbReference type="ARBA" id="ARBA00022801"/>
    </source>
</evidence>
<evidence type="ECO:0000256" key="2">
    <source>
        <dbReference type="SAM" id="SignalP"/>
    </source>
</evidence>
<protein>
    <submittedName>
        <fullName evidence="4">Lipase</fullName>
    </submittedName>
</protein>
<feature type="domain" description="BD-FAE-like" evidence="3">
    <location>
        <begin position="54"/>
        <end position="155"/>
    </location>
</feature>
<proteinExistence type="predicted"/>
<dbReference type="PATRIC" id="fig|1265738.3.peg.3303"/>
<keyword evidence="5" id="KW-1185">Reference proteome</keyword>
<dbReference type="RefSeq" id="WP_008697794.1">
    <property type="nucleotide sequence ID" value="NZ_ANOG01000485.1"/>
</dbReference>
<dbReference type="Pfam" id="PF20434">
    <property type="entry name" value="BD-FAE"/>
    <property type="match status" value="1"/>
</dbReference>
<dbReference type="Gene3D" id="3.40.50.1820">
    <property type="entry name" value="alpha/beta hydrolase"/>
    <property type="match status" value="1"/>
</dbReference>
<dbReference type="Proteomes" id="UP000011991">
    <property type="component" value="Unassembled WGS sequence"/>
</dbReference>
<reference evidence="4 5" key="1">
    <citation type="journal article" date="2013" name="Mar. Genomics">
        <title>Expression of sulfatases in Rhodopirellula baltica and the diversity of sulfatases in the genus Rhodopirellula.</title>
        <authorList>
            <person name="Wegner C.E."/>
            <person name="Richter-Heitmann T."/>
            <person name="Klindworth A."/>
            <person name="Klockow C."/>
            <person name="Richter M."/>
            <person name="Achstetter T."/>
            <person name="Glockner F.O."/>
            <person name="Harder J."/>
        </authorList>
    </citation>
    <scope>NUCLEOTIDE SEQUENCE [LARGE SCALE GENOMIC DNA]</scope>
    <source>
        <strain evidence="4 5">SM1</strain>
    </source>
</reference>
<dbReference type="PANTHER" id="PTHR48081">
    <property type="entry name" value="AB HYDROLASE SUPERFAMILY PROTEIN C4A8.06C"/>
    <property type="match status" value="1"/>
</dbReference>
<evidence type="ECO:0000259" key="3">
    <source>
        <dbReference type="Pfam" id="PF20434"/>
    </source>
</evidence>